<dbReference type="EMBL" id="JAMZEG020000003">
    <property type="protein sequence ID" value="MDE8603897.1"/>
    <property type="molecule type" value="Genomic_DNA"/>
</dbReference>
<sequence length="71" mass="7600">MSAFLLPLLRNLGTALLTKTFGVWLAKLAAKSTKTMVDDNAILLLEGGLNNNPAQIETAAKAILKEFSKKA</sequence>
<gene>
    <name evidence="1" type="ORF">M3I01_013420</name>
</gene>
<proteinExistence type="predicted"/>
<dbReference type="RefSeq" id="WP_255896389.1">
    <property type="nucleotide sequence ID" value="NZ_JAMZEG020000003.1"/>
</dbReference>
<comment type="caution">
    <text evidence="1">The sequence shown here is derived from an EMBL/GenBank/DDBJ whole genome shotgun (WGS) entry which is preliminary data.</text>
</comment>
<protein>
    <submittedName>
        <fullName evidence="1">Uncharacterized protein</fullName>
    </submittedName>
</protein>
<accession>A0ABT5WGE9</accession>
<dbReference type="Proteomes" id="UP001139522">
    <property type="component" value="Unassembled WGS sequence"/>
</dbReference>
<name>A0ABT5WGE9_9GAMM</name>
<reference evidence="1" key="1">
    <citation type="submission" date="2023-01" db="EMBL/GenBank/DDBJ databases">
        <title>Psychroserpens sp. MSW6 and Marinomonas sp. RSW2, isolated from seawater.</title>
        <authorList>
            <person name="Kristyanto S."/>
            <person name="Jung J."/>
            <person name="Kim J.M."/>
            <person name="Jeon C.O."/>
        </authorList>
    </citation>
    <scope>NUCLEOTIDE SEQUENCE</scope>
    <source>
        <strain evidence="1">RSW2</strain>
    </source>
</reference>
<keyword evidence="2" id="KW-1185">Reference proteome</keyword>
<organism evidence="1 2">
    <name type="scientific">Marinomonas maritima</name>
    <dbReference type="NCBI Taxonomy" id="2940935"/>
    <lineage>
        <taxon>Bacteria</taxon>
        <taxon>Pseudomonadati</taxon>
        <taxon>Pseudomonadota</taxon>
        <taxon>Gammaproteobacteria</taxon>
        <taxon>Oceanospirillales</taxon>
        <taxon>Oceanospirillaceae</taxon>
        <taxon>Marinomonas</taxon>
    </lineage>
</organism>
<evidence type="ECO:0000313" key="1">
    <source>
        <dbReference type="EMBL" id="MDE8603897.1"/>
    </source>
</evidence>
<evidence type="ECO:0000313" key="2">
    <source>
        <dbReference type="Proteomes" id="UP001139522"/>
    </source>
</evidence>